<keyword evidence="2" id="KW-1185">Reference proteome</keyword>
<dbReference type="Proteomes" id="UP000619244">
    <property type="component" value="Unassembled WGS sequence"/>
</dbReference>
<evidence type="ECO:0000313" key="1">
    <source>
        <dbReference type="EMBL" id="GGY13282.1"/>
    </source>
</evidence>
<gene>
    <name evidence="1" type="ORF">GCM10010358_76940</name>
</gene>
<dbReference type="EMBL" id="BMVU01000089">
    <property type="protein sequence ID" value="GGY13282.1"/>
    <property type="molecule type" value="Genomic_DNA"/>
</dbReference>
<comment type="caution">
    <text evidence="1">The sequence shown here is derived from an EMBL/GenBank/DDBJ whole genome shotgun (WGS) entry which is preliminary data.</text>
</comment>
<protein>
    <submittedName>
        <fullName evidence="1">Uncharacterized protein</fullName>
    </submittedName>
</protein>
<dbReference type="AlphaFoldDB" id="A0A918P2Y5"/>
<evidence type="ECO:0000313" key="2">
    <source>
        <dbReference type="Proteomes" id="UP000619244"/>
    </source>
</evidence>
<reference evidence="1" key="2">
    <citation type="submission" date="2020-09" db="EMBL/GenBank/DDBJ databases">
        <authorList>
            <person name="Sun Q."/>
            <person name="Ohkuma M."/>
        </authorList>
    </citation>
    <scope>NUCLEOTIDE SEQUENCE</scope>
    <source>
        <strain evidence="1">JCM 4790</strain>
    </source>
</reference>
<proteinExistence type="predicted"/>
<organism evidence="1 2">
    <name type="scientific">Streptomyces minutiscleroticus</name>
    <dbReference type="NCBI Taxonomy" id="68238"/>
    <lineage>
        <taxon>Bacteria</taxon>
        <taxon>Bacillati</taxon>
        <taxon>Actinomycetota</taxon>
        <taxon>Actinomycetes</taxon>
        <taxon>Kitasatosporales</taxon>
        <taxon>Streptomycetaceae</taxon>
        <taxon>Streptomyces</taxon>
    </lineage>
</organism>
<reference evidence="1" key="1">
    <citation type="journal article" date="2014" name="Int. J. Syst. Evol. Microbiol.">
        <title>Complete genome sequence of Corynebacterium casei LMG S-19264T (=DSM 44701T), isolated from a smear-ripened cheese.</title>
        <authorList>
            <consortium name="US DOE Joint Genome Institute (JGI-PGF)"/>
            <person name="Walter F."/>
            <person name="Albersmeier A."/>
            <person name="Kalinowski J."/>
            <person name="Ruckert C."/>
        </authorList>
    </citation>
    <scope>NUCLEOTIDE SEQUENCE</scope>
    <source>
        <strain evidence="1">JCM 4790</strain>
    </source>
</reference>
<name>A0A918P2Y5_9ACTN</name>
<sequence>MITVAVPMPPLSPYGQLTSTNAGTTAAVSQPEKGVARGSYKIFGAGGHPEVVTDGLLPGAAGVSDENDTLAQ</sequence>
<accession>A0A918P2Y5</accession>